<accession>A0A7X0XMD9</accession>
<evidence type="ECO:0000313" key="3">
    <source>
        <dbReference type="Proteomes" id="UP000541955"/>
    </source>
</evidence>
<dbReference type="Pfam" id="PF03272">
    <property type="entry name" value="Mucin_bdg"/>
    <property type="match status" value="4"/>
</dbReference>
<name>A0A7X0XMD9_9LIST</name>
<dbReference type="SMART" id="SM01276">
    <property type="entry name" value="M60-like"/>
    <property type="match status" value="1"/>
</dbReference>
<evidence type="ECO:0000259" key="1">
    <source>
        <dbReference type="PROSITE" id="PS51723"/>
    </source>
</evidence>
<reference evidence="2 3" key="1">
    <citation type="submission" date="2020-03" db="EMBL/GenBank/DDBJ databases">
        <title>Soil Listeria distribution.</title>
        <authorList>
            <person name="Liao J."/>
            <person name="Wiedmann M."/>
        </authorList>
    </citation>
    <scope>NUCLEOTIDE SEQUENCE [LARGE SCALE GENOMIC DNA]</scope>
    <source>
        <strain evidence="2 3">FSL L7-1387</strain>
    </source>
</reference>
<dbReference type="Gene3D" id="3.40.390.80">
    <property type="entry name" value="Peptidase M60, enhancin-like domain 2"/>
    <property type="match status" value="1"/>
</dbReference>
<gene>
    <name evidence="2" type="ORF">HB902_15215</name>
</gene>
<comment type="caution">
    <text evidence="2">The sequence shown here is derived from an EMBL/GenBank/DDBJ whole genome shotgun (WGS) entry which is preliminary data.</text>
</comment>
<sequence length="1132" mass="127988">MRKIIGMCVILLILVGVYSYKTDVRAEEVVTKELYTLVKPVALDKAGLSRGIYHDRQDLGIIMPAGEELEIRQVNPNYKDTVSGRFITADSKEDSTFQITSSWGKIKNNYTAVPFIYTSFRTDGSKEKPVLEYRVTNKMKKLPIYQANNNETAFFQLWDSQDAEYGLVLSDKFQMIVPKKDKELLRKLKDFKNIDDVISYYNQVITLYCKLDGLSLDAKEDYNRDIATKFFIRANKSGGGYMYYGGEETAENNDSLAGWLYKGWGPLHEIGHAYQGPFMSGEVSLGEVWNNIYAASFEEQYMGDDVFQKGTIYGTSLKSRTNEMIQSWKVANLPISKWSGSSKEQTLMAMKEKAGDEAFAYFNQQYRKLTNQADFNAADYPIFQVLNKFYGEKTNFDFTPFTDSIKAPVSNAQKEQNRSKDYRPVASIVDVIPDSKRESVKQQLKLKTDVAIVDNDQIASLGLKGNVTVNFDIADFKDIKGKHLKLSDGKKIVKDVIITNPTMKLDNLPNGVYTIEDIVGNTSNYNMSEHYVFVKDAENNLKVTFTKITGYKLIDRTIDILGCDYVQAGKLVTDLKNNKVIVDIIAETPHPRYENKVYYTIEIFNEKKESVFKKEIQGTNVTPGSYPVAVKPGYQIKIVHDEPQLLRENGVTISTTNKTLVYTVTTTDLVKNDTIGLDRTIDIFGCDYVQAGKLVTDLKNNKVIVDIIAETPHWRYANKVYYTVEILNEKQESIFKKEIEGTNVTPGSNPVTVKPGYQIKIVHDEPQLLRENGVNIPTSNKTVLYTVTEMGLVRSDLVDKSSTVDRIAKLAKTIDSNDGYYETRGQILETINLFPEAQKQDLLEQYQEILQPLLDKKAGTTDFIGDDFQFSLLGLSNNKFASIDLDLANNKAKLWVRNGQPHVYFTNAYATIQLKDEFGNVIYSQDYIGNISDPADVNKTFDVKPGYYISVMHREADSRLQMKNTESNEIIPSQTENHFKITATGLQIVKKEDIPKPTENQIKYYGQQYDFSLYGLGNNKFASIGLDLANKQAKLWVRSGQPHVYFQDSYATIKIEDATGNVIFTKDFLGNVANTELNKTLPIESGSLITIMHREAAERLAIQDVTTGSKLLVKQTVTYKVTSTGLHLIASK</sequence>
<dbReference type="Pfam" id="PF13402">
    <property type="entry name" value="Peptidase_M60"/>
    <property type="match status" value="1"/>
</dbReference>
<protein>
    <recommendedName>
        <fullName evidence="1">Peptidase M60 domain-containing protein</fullName>
    </recommendedName>
</protein>
<dbReference type="AlphaFoldDB" id="A0A7X0XMD9"/>
<evidence type="ECO:0000313" key="2">
    <source>
        <dbReference type="EMBL" id="MBC1563423.1"/>
    </source>
</evidence>
<dbReference type="InterPro" id="IPR004954">
    <property type="entry name" value="Mucin-bd"/>
</dbReference>
<dbReference type="Proteomes" id="UP000541955">
    <property type="component" value="Unassembled WGS sequence"/>
</dbReference>
<dbReference type="Gene3D" id="1.10.390.30">
    <property type="entry name" value="Peptidase M60, enhancin-like domain 3"/>
    <property type="match status" value="1"/>
</dbReference>
<dbReference type="RefSeq" id="WP_185430392.1">
    <property type="nucleotide sequence ID" value="NZ_JAARRW010000008.1"/>
</dbReference>
<dbReference type="PROSITE" id="PS51723">
    <property type="entry name" value="PEPTIDASE_M60"/>
    <property type="match status" value="1"/>
</dbReference>
<organism evidence="2 3">
    <name type="scientific">Listeria booriae</name>
    <dbReference type="NCBI Taxonomy" id="1552123"/>
    <lineage>
        <taxon>Bacteria</taxon>
        <taxon>Bacillati</taxon>
        <taxon>Bacillota</taxon>
        <taxon>Bacilli</taxon>
        <taxon>Bacillales</taxon>
        <taxon>Listeriaceae</taxon>
        <taxon>Listeria</taxon>
    </lineage>
</organism>
<proteinExistence type="predicted"/>
<feature type="domain" description="Peptidase M60" evidence="1">
    <location>
        <begin position="54"/>
        <end position="355"/>
    </location>
</feature>
<dbReference type="InterPro" id="IPR031161">
    <property type="entry name" value="Peptidase_M60_dom"/>
</dbReference>
<dbReference type="EMBL" id="JAARRW010000008">
    <property type="protein sequence ID" value="MBC1563423.1"/>
    <property type="molecule type" value="Genomic_DNA"/>
</dbReference>
<dbReference type="InterPro" id="IPR042279">
    <property type="entry name" value="Pep_M60_3"/>
</dbReference>